<gene>
    <name evidence="2" type="ORF">UT06_C0012G0027</name>
</gene>
<keyword evidence="1" id="KW-1133">Transmembrane helix</keyword>
<organism evidence="2 3">
    <name type="scientific">Candidatus Woesebacteria bacterium GW2011_GWA1_38_8</name>
    <dbReference type="NCBI Taxonomy" id="1618547"/>
    <lineage>
        <taxon>Bacteria</taxon>
        <taxon>Candidatus Woeseibacteriota</taxon>
    </lineage>
</organism>
<feature type="transmembrane region" description="Helical" evidence="1">
    <location>
        <begin position="37"/>
        <end position="59"/>
    </location>
</feature>
<dbReference type="AlphaFoldDB" id="A0A0G0KYZ3"/>
<evidence type="ECO:0000313" key="2">
    <source>
        <dbReference type="EMBL" id="KKQ83962.1"/>
    </source>
</evidence>
<dbReference type="Proteomes" id="UP000034710">
    <property type="component" value="Unassembled WGS sequence"/>
</dbReference>
<keyword evidence="1" id="KW-0812">Transmembrane</keyword>
<sequence length="66" mass="7642">MNPSDPQFIYIVLLLPALFGITLFGDGINKLIHKNEHGYMTLTFGILFFLMVFFGYLFFSTYLIKV</sequence>
<keyword evidence="1" id="KW-0472">Membrane</keyword>
<evidence type="ECO:0000256" key="1">
    <source>
        <dbReference type="SAM" id="Phobius"/>
    </source>
</evidence>
<comment type="caution">
    <text evidence="2">The sequence shown here is derived from an EMBL/GenBank/DDBJ whole genome shotgun (WGS) entry which is preliminary data.</text>
</comment>
<evidence type="ECO:0000313" key="3">
    <source>
        <dbReference type="Proteomes" id="UP000034710"/>
    </source>
</evidence>
<dbReference type="EMBL" id="LBVJ01000012">
    <property type="protein sequence ID" value="KKQ83962.1"/>
    <property type="molecule type" value="Genomic_DNA"/>
</dbReference>
<accession>A0A0G0KYZ3</accession>
<reference evidence="2 3" key="1">
    <citation type="journal article" date="2015" name="Nature">
        <title>rRNA introns, odd ribosomes, and small enigmatic genomes across a large radiation of phyla.</title>
        <authorList>
            <person name="Brown C.T."/>
            <person name="Hug L.A."/>
            <person name="Thomas B.C."/>
            <person name="Sharon I."/>
            <person name="Castelle C.J."/>
            <person name="Singh A."/>
            <person name="Wilkins M.J."/>
            <person name="Williams K.H."/>
            <person name="Banfield J.F."/>
        </authorList>
    </citation>
    <scope>NUCLEOTIDE SEQUENCE [LARGE SCALE GENOMIC DNA]</scope>
</reference>
<protein>
    <submittedName>
        <fullName evidence="2">Uncharacterized protein</fullName>
    </submittedName>
</protein>
<proteinExistence type="predicted"/>
<feature type="transmembrane region" description="Helical" evidence="1">
    <location>
        <begin position="6"/>
        <end position="25"/>
    </location>
</feature>
<name>A0A0G0KYZ3_9BACT</name>